<protein>
    <submittedName>
        <fullName evidence="2">Hypothetical_protein</fullName>
    </submittedName>
</protein>
<reference evidence="2 3" key="2">
    <citation type="submission" date="2024-07" db="EMBL/GenBank/DDBJ databases">
        <authorList>
            <person name="Akdeniz Z."/>
        </authorList>
    </citation>
    <scope>NUCLEOTIDE SEQUENCE [LARGE SCALE GENOMIC DNA]</scope>
</reference>
<gene>
    <name evidence="1" type="ORF">HINF_LOCUS16280</name>
    <name evidence="2" type="ORF">HINF_LOCUS51336</name>
</gene>
<name>A0AA86P0D5_9EUKA</name>
<evidence type="ECO:0000313" key="1">
    <source>
        <dbReference type="EMBL" id="CAI9928635.1"/>
    </source>
</evidence>
<sequence length="160" mass="17786">MTCCLSFYILSNILRRKLPIVFLQILTCEDHFVLRSIIISGWSCLIQSETGSYYITALSQLSFKMKLSARLGAGGYETSRCAVQLFHQAKAGNVFLVPVTLHTTARLLIEIQAASFVVNSSFGVRAVLSVLRRRSALSLLRTTLNVISSFTERIIQPGIK</sequence>
<dbReference type="EMBL" id="CAXDID020000250">
    <property type="protein sequence ID" value="CAL6064400.1"/>
    <property type="molecule type" value="Genomic_DNA"/>
</dbReference>
<accession>A0AA86P0D5</accession>
<evidence type="ECO:0000313" key="2">
    <source>
        <dbReference type="EMBL" id="CAL6064400.1"/>
    </source>
</evidence>
<dbReference type="Proteomes" id="UP001642409">
    <property type="component" value="Unassembled WGS sequence"/>
</dbReference>
<proteinExistence type="predicted"/>
<keyword evidence="3" id="KW-1185">Reference proteome</keyword>
<comment type="caution">
    <text evidence="1">The sequence shown here is derived from an EMBL/GenBank/DDBJ whole genome shotgun (WGS) entry which is preliminary data.</text>
</comment>
<organism evidence="1">
    <name type="scientific">Hexamita inflata</name>
    <dbReference type="NCBI Taxonomy" id="28002"/>
    <lineage>
        <taxon>Eukaryota</taxon>
        <taxon>Metamonada</taxon>
        <taxon>Diplomonadida</taxon>
        <taxon>Hexamitidae</taxon>
        <taxon>Hexamitinae</taxon>
        <taxon>Hexamita</taxon>
    </lineage>
</organism>
<dbReference type="EMBL" id="CATOUU010000409">
    <property type="protein sequence ID" value="CAI9928635.1"/>
    <property type="molecule type" value="Genomic_DNA"/>
</dbReference>
<dbReference type="AlphaFoldDB" id="A0AA86P0D5"/>
<evidence type="ECO:0000313" key="3">
    <source>
        <dbReference type="Proteomes" id="UP001642409"/>
    </source>
</evidence>
<reference evidence="1" key="1">
    <citation type="submission" date="2023-06" db="EMBL/GenBank/DDBJ databases">
        <authorList>
            <person name="Kurt Z."/>
        </authorList>
    </citation>
    <scope>NUCLEOTIDE SEQUENCE</scope>
</reference>